<protein>
    <submittedName>
        <fullName evidence="7">Oligosaccharide flippase family protein</fullName>
    </submittedName>
</protein>
<feature type="transmembrane region" description="Helical" evidence="6">
    <location>
        <begin position="198"/>
        <end position="219"/>
    </location>
</feature>
<reference evidence="7" key="1">
    <citation type="submission" date="2022-10" db="EMBL/GenBank/DDBJ databases">
        <authorList>
            <person name="Mo P."/>
        </authorList>
    </citation>
    <scope>NUCLEOTIDE SEQUENCE</scope>
    <source>
        <strain evidence="7">HUAS 13-4</strain>
    </source>
</reference>
<dbReference type="EMBL" id="CP106793">
    <property type="protein sequence ID" value="UXY20997.1"/>
    <property type="molecule type" value="Genomic_DNA"/>
</dbReference>
<evidence type="ECO:0000256" key="1">
    <source>
        <dbReference type="ARBA" id="ARBA00004651"/>
    </source>
</evidence>
<organism evidence="7 8">
    <name type="scientific">Streptomyces cynarae</name>
    <dbReference type="NCBI Taxonomy" id="2981134"/>
    <lineage>
        <taxon>Bacteria</taxon>
        <taxon>Bacillati</taxon>
        <taxon>Actinomycetota</taxon>
        <taxon>Actinomycetes</taxon>
        <taxon>Kitasatosporales</taxon>
        <taxon>Streptomycetaceae</taxon>
        <taxon>Streptomyces</taxon>
    </lineage>
</organism>
<dbReference type="Proteomes" id="UP001061298">
    <property type="component" value="Chromosome"/>
</dbReference>
<keyword evidence="8" id="KW-1185">Reference proteome</keyword>
<feature type="transmembrane region" description="Helical" evidence="6">
    <location>
        <begin position="362"/>
        <end position="382"/>
    </location>
</feature>
<feature type="transmembrane region" description="Helical" evidence="6">
    <location>
        <begin position="239"/>
        <end position="261"/>
    </location>
</feature>
<evidence type="ECO:0000256" key="5">
    <source>
        <dbReference type="ARBA" id="ARBA00023136"/>
    </source>
</evidence>
<sequence length="461" mass="46664">MSASTHSSSQATAVAPRRASPYLRAVALSSVAKAVALVLSGGAALVSARTVVDVVGVSGYALVTLVGTLPTFLTLTELGIRAAVLDAFADNDRERIRRTVVSAARALTCAGAAICGCGALTALSGVAASLLESASGPDLALCIVLVTALFGCSLPLSLGGAALAGLGRNHVAVLLQSGGTVLALIIVLLAAASKAPPAVFAVSGLIGQCMAGFTSLIVAGRTSGMPLLRTVLWPRRRLLGTRIIHLAGPMAVINATSAVAYGTDRIVLSKLTDATAVAVYSAGAQLYVPASALVAASALPLWSLFHQRRRDCSMIPRSQLLRLTACFAGGAVLIGAGLVTVGPAVASWMLHGRASVGPGLMAAFGALVLAHALNYPVGMWLSDAAGLRFQAVRAVIMTVVNLIASVALALVIGPAGPVLASAGAYFLCVTLPCYRKVFFPGVDDRECPAPMTGLVTPGRRG</sequence>
<evidence type="ECO:0000256" key="6">
    <source>
        <dbReference type="SAM" id="Phobius"/>
    </source>
</evidence>
<dbReference type="InterPro" id="IPR002797">
    <property type="entry name" value="Polysacc_synth"/>
</dbReference>
<accession>A0ABY6E2X3</accession>
<evidence type="ECO:0000256" key="3">
    <source>
        <dbReference type="ARBA" id="ARBA00022692"/>
    </source>
</evidence>
<feature type="transmembrane region" description="Helical" evidence="6">
    <location>
        <begin position="60"/>
        <end position="85"/>
    </location>
</feature>
<keyword evidence="4 6" id="KW-1133">Transmembrane helix</keyword>
<feature type="transmembrane region" description="Helical" evidence="6">
    <location>
        <begin position="394"/>
        <end position="412"/>
    </location>
</feature>
<keyword evidence="5 6" id="KW-0472">Membrane</keyword>
<comment type="subcellular location">
    <subcellularLocation>
        <location evidence="1">Cell membrane</location>
        <topology evidence="1">Multi-pass membrane protein</topology>
    </subcellularLocation>
</comment>
<dbReference type="InterPro" id="IPR050833">
    <property type="entry name" value="Poly_Biosynth_Transport"/>
</dbReference>
<name>A0ABY6E2X3_9ACTN</name>
<dbReference type="PANTHER" id="PTHR30250">
    <property type="entry name" value="PST FAMILY PREDICTED COLANIC ACID TRANSPORTER"/>
    <property type="match status" value="1"/>
</dbReference>
<evidence type="ECO:0000313" key="7">
    <source>
        <dbReference type="EMBL" id="UXY20997.1"/>
    </source>
</evidence>
<feature type="transmembrane region" description="Helical" evidence="6">
    <location>
        <begin position="326"/>
        <end position="350"/>
    </location>
</feature>
<feature type="transmembrane region" description="Helical" evidence="6">
    <location>
        <begin position="25"/>
        <end position="48"/>
    </location>
</feature>
<evidence type="ECO:0000256" key="4">
    <source>
        <dbReference type="ARBA" id="ARBA00022989"/>
    </source>
</evidence>
<dbReference type="Pfam" id="PF01943">
    <property type="entry name" value="Polysacc_synt"/>
    <property type="match status" value="1"/>
</dbReference>
<proteinExistence type="predicted"/>
<evidence type="ECO:0000256" key="2">
    <source>
        <dbReference type="ARBA" id="ARBA00022475"/>
    </source>
</evidence>
<dbReference type="RefSeq" id="WP_263231032.1">
    <property type="nucleotide sequence ID" value="NZ_CP106793.1"/>
</dbReference>
<feature type="transmembrane region" description="Helical" evidence="6">
    <location>
        <begin position="171"/>
        <end position="192"/>
    </location>
</feature>
<evidence type="ECO:0000313" key="8">
    <source>
        <dbReference type="Proteomes" id="UP001061298"/>
    </source>
</evidence>
<dbReference type="PANTHER" id="PTHR30250:SF11">
    <property type="entry name" value="O-ANTIGEN TRANSPORTER-RELATED"/>
    <property type="match status" value="1"/>
</dbReference>
<feature type="transmembrane region" description="Helical" evidence="6">
    <location>
        <begin position="286"/>
        <end position="305"/>
    </location>
</feature>
<feature type="transmembrane region" description="Helical" evidence="6">
    <location>
        <begin position="106"/>
        <end position="131"/>
    </location>
</feature>
<keyword evidence="3 6" id="KW-0812">Transmembrane</keyword>
<gene>
    <name evidence="7" type="ORF">N8I84_21635</name>
</gene>
<feature type="transmembrane region" description="Helical" evidence="6">
    <location>
        <begin position="143"/>
        <end position="164"/>
    </location>
</feature>
<keyword evidence="2" id="KW-1003">Cell membrane</keyword>